<sequence length="124" mass="13502">FFFFFFPRQSLTLSCRLEYNGTITAHCSLKLLCSSDPPTSASQVAGTTGVHRHTKLIVSLLKNVIETRSHYAVQPGLKLLGSSDPSALPSQSVGIIGMSHCAQLVTFFFSFKANVLLGSCRLCF</sequence>
<name>A0A5F8A8K7_MACMU</name>
<evidence type="ECO:0000313" key="2">
    <source>
        <dbReference type="Proteomes" id="UP000006718"/>
    </source>
</evidence>
<reference evidence="1" key="4">
    <citation type="submission" date="2025-09" db="UniProtKB">
        <authorList>
            <consortium name="Ensembl"/>
        </authorList>
    </citation>
    <scope>IDENTIFICATION</scope>
    <source>
        <strain evidence="1">17573</strain>
    </source>
</reference>
<dbReference type="PANTHER" id="PTHR12138">
    <property type="entry name" value="PRIMATE-EXPANDED PROTEIN FAMILY"/>
    <property type="match status" value="1"/>
</dbReference>
<dbReference type="PRINTS" id="PR02045">
    <property type="entry name" value="F138DOMAIN"/>
</dbReference>
<dbReference type="Ensembl" id="ENSMMUT00000106439.1">
    <property type="protein sequence ID" value="ENSMMUP00000074204.1"/>
    <property type="gene ID" value="ENSMMUG00000058247.1"/>
</dbReference>
<evidence type="ECO:0000313" key="1">
    <source>
        <dbReference type="Ensembl" id="ENSMMUP00000074204.1"/>
    </source>
</evidence>
<keyword evidence="2" id="KW-1185">Reference proteome</keyword>
<dbReference type="PANTHER" id="PTHR12138:SF152">
    <property type="entry name" value="C2H2-TYPE DOMAIN-CONTAINING PROTEIN"/>
    <property type="match status" value="1"/>
</dbReference>
<accession>A0A5F8A8K7</accession>
<proteinExistence type="predicted"/>
<organism evidence="1 2">
    <name type="scientific">Macaca mulatta</name>
    <name type="common">Rhesus macaque</name>
    <dbReference type="NCBI Taxonomy" id="9544"/>
    <lineage>
        <taxon>Eukaryota</taxon>
        <taxon>Metazoa</taxon>
        <taxon>Chordata</taxon>
        <taxon>Craniata</taxon>
        <taxon>Vertebrata</taxon>
        <taxon>Euteleostomi</taxon>
        <taxon>Mammalia</taxon>
        <taxon>Eutheria</taxon>
        <taxon>Euarchontoglires</taxon>
        <taxon>Primates</taxon>
        <taxon>Haplorrhini</taxon>
        <taxon>Catarrhini</taxon>
        <taxon>Cercopithecidae</taxon>
        <taxon>Cercopithecinae</taxon>
        <taxon>Macaca</taxon>
    </lineage>
</organism>
<reference evidence="1" key="3">
    <citation type="submission" date="2025-08" db="UniProtKB">
        <authorList>
            <consortium name="Ensembl"/>
        </authorList>
    </citation>
    <scope>IDENTIFICATION</scope>
    <source>
        <strain evidence="1">17573</strain>
    </source>
</reference>
<dbReference type="OMA" id="IETRSHY"/>
<dbReference type="AlphaFoldDB" id="A0A5F8A8K7"/>
<protein>
    <submittedName>
        <fullName evidence="1">Uncharacterized protein</fullName>
    </submittedName>
</protein>
<dbReference type="InParanoid" id="A0A5F8A8K7"/>
<dbReference type="Proteomes" id="UP000006718">
    <property type="component" value="Chromosome 5"/>
</dbReference>
<reference evidence="2" key="1">
    <citation type="journal article" date="2007" name="Science">
        <title>Evolutionary and biomedical insights from the rhesus macaque genome.</title>
        <authorList>
            <person name="Gibbs R.A."/>
            <person name="Rogers J."/>
            <person name="Katze M.G."/>
            <person name="Bumgarner R."/>
            <person name="Weinstock G.M."/>
            <person name="Mardis E.R."/>
            <person name="Remington K.A."/>
            <person name="Strausberg R.L."/>
            <person name="Venter J.C."/>
            <person name="Wilson R.K."/>
            <person name="Batzer M.A."/>
            <person name="Bustamante C.D."/>
            <person name="Eichler E.E."/>
            <person name="Hahn M.W."/>
            <person name="Hardison R.C."/>
            <person name="Makova K.D."/>
            <person name="Miller W."/>
            <person name="Milosavljevic A."/>
            <person name="Palermo R.E."/>
            <person name="Siepel A."/>
            <person name="Sikela J.M."/>
            <person name="Attaway T."/>
            <person name="Bell S."/>
            <person name="Bernard K.E."/>
            <person name="Buhay C.J."/>
            <person name="Chandrabose M.N."/>
            <person name="Dao M."/>
            <person name="Davis C."/>
            <person name="Delehaunty K.D."/>
            <person name="Ding Y."/>
            <person name="Dinh H.H."/>
            <person name="Dugan-Rocha S."/>
            <person name="Fulton L.A."/>
            <person name="Gabisi R.A."/>
            <person name="Garner T.T."/>
            <person name="Godfrey J."/>
            <person name="Hawes A.C."/>
            <person name="Hernandez J."/>
            <person name="Hines S."/>
            <person name="Holder M."/>
            <person name="Hume J."/>
            <person name="Jhangiani S.N."/>
            <person name="Joshi V."/>
            <person name="Khan Z.M."/>
            <person name="Kirkness E.F."/>
            <person name="Cree A."/>
            <person name="Fowler R.G."/>
            <person name="Lee S."/>
            <person name="Lewis L.R."/>
            <person name="Li Z."/>
            <person name="Liu Y.-S."/>
            <person name="Moore S.M."/>
            <person name="Muzny D."/>
            <person name="Nazareth L.V."/>
            <person name="Ngo D.N."/>
            <person name="Okwuonu G.O."/>
            <person name="Pai G."/>
            <person name="Parker D."/>
            <person name="Paul H.A."/>
            <person name="Pfannkoch C."/>
            <person name="Pohl C.S."/>
            <person name="Rogers Y.-H.C."/>
            <person name="Ruiz S.J."/>
            <person name="Sabo A."/>
            <person name="Santibanez J."/>
            <person name="Schneider B.W."/>
            <person name="Smith S.M."/>
            <person name="Sodergren E."/>
            <person name="Svatek A.F."/>
            <person name="Utterback T.R."/>
            <person name="Vattathil S."/>
            <person name="Warren W."/>
            <person name="White C.S."/>
            <person name="Chinwalla A.T."/>
            <person name="Feng Y."/>
            <person name="Halpern A.L."/>
            <person name="Hillier L.W."/>
            <person name="Huang X."/>
            <person name="Minx P."/>
            <person name="Nelson J.O."/>
            <person name="Pepin K.H."/>
            <person name="Qin X."/>
            <person name="Sutton G.G."/>
            <person name="Venter E."/>
            <person name="Walenz B.P."/>
            <person name="Wallis J.W."/>
            <person name="Worley K.C."/>
            <person name="Yang S.-P."/>
            <person name="Jones S.M."/>
            <person name="Marra M.A."/>
            <person name="Rocchi M."/>
            <person name="Schein J.E."/>
            <person name="Baertsch R."/>
            <person name="Clarke L."/>
            <person name="Csuros M."/>
            <person name="Glasscock J."/>
            <person name="Harris R.A."/>
            <person name="Havlak P."/>
            <person name="Jackson A.R."/>
            <person name="Jiang H."/>
            <person name="Liu Y."/>
            <person name="Messina D.N."/>
            <person name="Shen Y."/>
            <person name="Song H.X.-Z."/>
            <person name="Wylie T."/>
            <person name="Zhang L."/>
            <person name="Birney E."/>
            <person name="Han K."/>
            <person name="Konkel M.K."/>
            <person name="Lee J."/>
            <person name="Smit A.F.A."/>
            <person name="Ullmer B."/>
            <person name="Wang H."/>
            <person name="Xing J."/>
            <person name="Burhans R."/>
            <person name="Cheng Z."/>
            <person name="Karro J.E."/>
            <person name="Ma J."/>
            <person name="Raney B."/>
            <person name="She X."/>
            <person name="Cox M.J."/>
            <person name="Demuth J.P."/>
            <person name="Dumas L.J."/>
            <person name="Han S.-G."/>
            <person name="Hopkins J."/>
            <person name="Karimpour-Fard A."/>
            <person name="Kim Y.H."/>
            <person name="Pollack J.R."/>
            <person name="Vinar T."/>
            <person name="Addo-Quaye C."/>
            <person name="Degenhardt J."/>
            <person name="Denby A."/>
            <person name="Hubisz M.J."/>
            <person name="Indap A."/>
            <person name="Kosiol C."/>
            <person name="Lahn B.T."/>
            <person name="Lawson H.A."/>
            <person name="Marklein A."/>
            <person name="Nielsen R."/>
            <person name="Vallender E.J."/>
            <person name="Clark A.G."/>
            <person name="Ferguson B."/>
            <person name="Hernandez R.D."/>
            <person name="Hirani K."/>
            <person name="Kehrer-Sawatzki H."/>
            <person name="Kolb J."/>
            <person name="Patil S."/>
            <person name="Pu L.-L."/>
            <person name="Ren Y."/>
            <person name="Smith D.G."/>
            <person name="Wheeler D.A."/>
            <person name="Schenck I."/>
            <person name="Ball E.V."/>
            <person name="Chen R."/>
            <person name="Cooper D.N."/>
            <person name="Giardine B."/>
            <person name="Hsu F."/>
            <person name="Kent W.J."/>
            <person name="Lesk A."/>
            <person name="Nelson D.L."/>
            <person name="O'brien W.E."/>
            <person name="Pruefer K."/>
            <person name="Stenson P.D."/>
            <person name="Wallace J.C."/>
            <person name="Ke H."/>
            <person name="Liu X.-M."/>
            <person name="Wang P."/>
            <person name="Xiang A.P."/>
            <person name="Yang F."/>
            <person name="Barber G.P."/>
            <person name="Haussler D."/>
            <person name="Karolchik D."/>
            <person name="Kern A.D."/>
            <person name="Kuhn R.M."/>
            <person name="Smith K.E."/>
            <person name="Zwieg A.S."/>
        </authorList>
    </citation>
    <scope>NUCLEOTIDE SEQUENCE [LARGE SCALE GENOMIC DNA]</scope>
    <source>
        <strain evidence="2">17573</strain>
    </source>
</reference>
<reference evidence="1" key="2">
    <citation type="submission" date="2019-01" db="EMBL/GenBank/DDBJ databases">
        <authorList>
            <person name="Graves T."/>
            <person name="Eichler E.E."/>
            <person name="Wilson R.K."/>
        </authorList>
    </citation>
    <scope>NUCLEOTIDE SEQUENCE [LARGE SCALE GENOMIC DNA]</scope>
    <source>
        <strain evidence="1">17573</strain>
    </source>
</reference>
<dbReference type="GeneTree" id="ENSGT01120000271815"/>
<dbReference type="VEuPathDB" id="HostDB:ENSMMUG00000058247"/>